<dbReference type="NCBIfam" id="TIGR00027">
    <property type="entry name" value="mthyl_TIGR00027"/>
    <property type="match status" value="1"/>
</dbReference>
<dbReference type="InterPro" id="IPR029063">
    <property type="entry name" value="SAM-dependent_MTases_sf"/>
</dbReference>
<dbReference type="GO" id="GO:0032259">
    <property type="term" value="P:methylation"/>
    <property type="evidence" value="ECO:0007669"/>
    <property type="project" value="UniProtKB-KW"/>
</dbReference>
<comment type="function">
    <text evidence="4">Exhibits S-adenosyl-L-methionine-dependent methyltransferase activity.</text>
</comment>
<evidence type="ECO:0000256" key="2">
    <source>
        <dbReference type="ARBA" id="ARBA00022603"/>
    </source>
</evidence>
<dbReference type="InterPro" id="IPR011610">
    <property type="entry name" value="SAM_mthyl_Trfase_ML2640-like"/>
</dbReference>
<organism evidence="5 6">
    <name type="scientific">Candidatus Macondimonas diazotrophica</name>
    <dbReference type="NCBI Taxonomy" id="2305248"/>
    <lineage>
        <taxon>Bacteria</taxon>
        <taxon>Pseudomonadati</taxon>
        <taxon>Pseudomonadota</taxon>
        <taxon>Gammaproteobacteria</taxon>
        <taxon>Chromatiales</taxon>
        <taxon>Ectothiorhodospiraceae</taxon>
        <taxon>Candidatus Macondimonas</taxon>
    </lineage>
</organism>
<accession>A0A4Z0F8G3</accession>
<evidence type="ECO:0000256" key="4">
    <source>
        <dbReference type="RuleBase" id="RU362030"/>
    </source>
</evidence>
<dbReference type="EC" id="2.1.1.-" evidence="4"/>
<dbReference type="Pfam" id="PF04072">
    <property type="entry name" value="LCM"/>
    <property type="match status" value="1"/>
</dbReference>
<dbReference type="PANTHER" id="PTHR43619:SF2">
    <property type="entry name" value="S-ADENOSYL-L-METHIONINE-DEPENDENT METHYLTRANSFERASES SUPERFAMILY PROTEIN"/>
    <property type="match status" value="1"/>
</dbReference>
<evidence type="ECO:0000256" key="1">
    <source>
        <dbReference type="ARBA" id="ARBA00008138"/>
    </source>
</evidence>
<dbReference type="GO" id="GO:0008168">
    <property type="term" value="F:methyltransferase activity"/>
    <property type="evidence" value="ECO:0007669"/>
    <property type="project" value="UniProtKB-UniRule"/>
</dbReference>
<gene>
    <name evidence="5" type="ORF">E4680_10320</name>
</gene>
<reference evidence="5 6" key="1">
    <citation type="journal article" date="2019" name="ISME J.">
        <title>Candidatus Macondimonas diazotrophica, a novel gammaproteobacterial genus dominating crude-oil-contaminated coastal sediments.</title>
        <authorList>
            <person name="Karthikeyan S."/>
            <person name="Konstantinidis K."/>
        </authorList>
    </citation>
    <scope>NUCLEOTIDE SEQUENCE [LARGE SCALE GENOMIC DNA]</scope>
    <source>
        <strain evidence="5 6">KTK01</strain>
    </source>
</reference>
<name>A0A4Z0F8G3_9GAMM</name>
<evidence type="ECO:0000256" key="3">
    <source>
        <dbReference type="ARBA" id="ARBA00022679"/>
    </source>
</evidence>
<dbReference type="InterPro" id="IPR007213">
    <property type="entry name" value="Ppm1/Ppm2/Tcmp"/>
</dbReference>
<dbReference type="OrthoDB" id="9806164at2"/>
<sequence>MRDGQASFTSRMVMLFRALAVREGIPIFKDTIAEHLLNERGQRIVRRPRTYRRMARLFERRPQLKRFMAALLLRARFAEDELVRAMDTDGVRQYVILGAGWDTFVWRRPDLLDRLRVFELDHPATQAAKRNRIAERGLATHPCQVFVPIDFTTQSLSERLLASGFDPALPTFVNWMGVTYYLPKSVVEGVFRELRGLCAGGVTVAFDYVDTSVLELTAQRPKSVGVRLRRAIAARVWRRIGEPFHTWLDLDDLPQWFQRLGYELCINLTRKSKRDYLQAAEMGGYVPGGGMSIALVRSLPQRD</sequence>
<keyword evidence="6" id="KW-1185">Reference proteome</keyword>
<comment type="caution">
    <text evidence="5">The sequence shown here is derived from an EMBL/GenBank/DDBJ whole genome shotgun (WGS) entry which is preliminary data.</text>
</comment>
<keyword evidence="4" id="KW-0949">S-adenosyl-L-methionine</keyword>
<dbReference type="SUPFAM" id="SSF53335">
    <property type="entry name" value="S-adenosyl-L-methionine-dependent methyltransferases"/>
    <property type="match status" value="1"/>
</dbReference>
<evidence type="ECO:0000313" key="6">
    <source>
        <dbReference type="Proteomes" id="UP000297890"/>
    </source>
</evidence>
<comment type="similarity">
    <text evidence="1 4">Belongs to the UPF0677 family.</text>
</comment>
<dbReference type="Gene3D" id="3.40.50.150">
    <property type="entry name" value="Vaccinia Virus protein VP39"/>
    <property type="match status" value="1"/>
</dbReference>
<keyword evidence="3 5" id="KW-0808">Transferase</keyword>
<dbReference type="EMBL" id="SRIO01000013">
    <property type="protein sequence ID" value="TFZ82039.1"/>
    <property type="molecule type" value="Genomic_DNA"/>
</dbReference>
<protein>
    <recommendedName>
        <fullName evidence="4">S-adenosyl-L-methionine-dependent methyltransferase</fullName>
        <ecNumber evidence="4">2.1.1.-</ecNumber>
    </recommendedName>
</protein>
<dbReference type="AlphaFoldDB" id="A0A4Z0F8G3"/>
<proteinExistence type="inferred from homology"/>
<evidence type="ECO:0000313" key="5">
    <source>
        <dbReference type="EMBL" id="TFZ82039.1"/>
    </source>
</evidence>
<dbReference type="RefSeq" id="WP_135282325.1">
    <property type="nucleotide sequence ID" value="NZ_SRIO01000013.1"/>
</dbReference>
<keyword evidence="2 4" id="KW-0489">Methyltransferase</keyword>
<dbReference type="PANTHER" id="PTHR43619">
    <property type="entry name" value="S-ADENOSYL-L-METHIONINE-DEPENDENT METHYLTRANSFERASE YKTD-RELATED"/>
    <property type="match status" value="1"/>
</dbReference>
<dbReference type="Proteomes" id="UP000297890">
    <property type="component" value="Unassembled WGS sequence"/>
</dbReference>